<dbReference type="EMBL" id="JAVFWL010000006">
    <property type="protein sequence ID" value="KAK6765968.1"/>
    <property type="molecule type" value="Genomic_DNA"/>
</dbReference>
<comment type="caution">
    <text evidence="7">The sequence shown here is derived from an EMBL/GenBank/DDBJ whole genome shotgun (WGS) entry which is preliminary data.</text>
</comment>
<dbReference type="Pfam" id="PF03381">
    <property type="entry name" value="CDC50"/>
    <property type="match status" value="1"/>
</dbReference>
<evidence type="ECO:0000313" key="8">
    <source>
        <dbReference type="Proteomes" id="UP001303046"/>
    </source>
</evidence>
<comment type="similarity">
    <text evidence="2">Belongs to the CDC50/LEM3 family.</text>
</comment>
<evidence type="ECO:0000256" key="6">
    <source>
        <dbReference type="SAM" id="Phobius"/>
    </source>
</evidence>
<dbReference type="InterPro" id="IPR005045">
    <property type="entry name" value="CDC50/LEM3_fam"/>
</dbReference>
<evidence type="ECO:0000256" key="3">
    <source>
        <dbReference type="ARBA" id="ARBA00022692"/>
    </source>
</evidence>
<keyword evidence="4 6" id="KW-1133">Transmembrane helix</keyword>
<name>A0ABR1ETJ2_NECAM</name>
<reference evidence="7 8" key="1">
    <citation type="submission" date="2023-08" db="EMBL/GenBank/DDBJ databases">
        <title>A Necator americanus chromosomal reference genome.</title>
        <authorList>
            <person name="Ilik V."/>
            <person name="Petrzelkova K.J."/>
            <person name="Pardy F."/>
            <person name="Fuh T."/>
            <person name="Niatou-Singa F.S."/>
            <person name="Gouil Q."/>
            <person name="Baker L."/>
            <person name="Ritchie M.E."/>
            <person name="Jex A.R."/>
            <person name="Gazzola D."/>
            <person name="Li H."/>
            <person name="Toshio Fujiwara R."/>
            <person name="Zhan B."/>
            <person name="Aroian R.V."/>
            <person name="Pafco B."/>
            <person name="Schwarz E.M."/>
        </authorList>
    </citation>
    <scope>NUCLEOTIDE SEQUENCE [LARGE SCALE GENOMIC DNA]</scope>
    <source>
        <strain evidence="7 8">Aroian</strain>
        <tissue evidence="7">Whole animal</tissue>
    </source>
</reference>
<comment type="subcellular location">
    <subcellularLocation>
        <location evidence="1">Membrane</location>
    </subcellularLocation>
</comment>
<proteinExistence type="inferred from homology"/>
<evidence type="ECO:0000256" key="5">
    <source>
        <dbReference type="ARBA" id="ARBA00023136"/>
    </source>
</evidence>
<protein>
    <submittedName>
        <fullName evidence="7">Uncharacterized protein</fullName>
    </submittedName>
</protein>
<feature type="transmembrane region" description="Helical" evidence="6">
    <location>
        <begin position="65"/>
        <end position="90"/>
    </location>
</feature>
<gene>
    <name evidence="7" type="primary">Necator_chrX.g25882</name>
    <name evidence="7" type="ORF">RB195_025716</name>
</gene>
<evidence type="ECO:0000313" key="7">
    <source>
        <dbReference type="EMBL" id="KAK6765968.1"/>
    </source>
</evidence>
<sequence>MRPVINNSFKKLHRTLRNIGTFRQGLPAGSYRLIIENNYDISYHPLAGKAFEILRPSWYGGRDRFLSICSVFVGVIYVIVGVAMTATHLMRSS</sequence>
<keyword evidence="5 6" id="KW-0472">Membrane</keyword>
<keyword evidence="8" id="KW-1185">Reference proteome</keyword>
<keyword evidence="3 6" id="KW-0812">Transmembrane</keyword>
<evidence type="ECO:0000256" key="2">
    <source>
        <dbReference type="ARBA" id="ARBA00009457"/>
    </source>
</evidence>
<dbReference type="Proteomes" id="UP001303046">
    <property type="component" value="Unassembled WGS sequence"/>
</dbReference>
<organism evidence="7 8">
    <name type="scientific">Necator americanus</name>
    <name type="common">Human hookworm</name>
    <dbReference type="NCBI Taxonomy" id="51031"/>
    <lineage>
        <taxon>Eukaryota</taxon>
        <taxon>Metazoa</taxon>
        <taxon>Ecdysozoa</taxon>
        <taxon>Nematoda</taxon>
        <taxon>Chromadorea</taxon>
        <taxon>Rhabditida</taxon>
        <taxon>Rhabditina</taxon>
        <taxon>Rhabditomorpha</taxon>
        <taxon>Strongyloidea</taxon>
        <taxon>Ancylostomatidae</taxon>
        <taxon>Bunostominae</taxon>
        <taxon>Necator</taxon>
    </lineage>
</organism>
<evidence type="ECO:0000256" key="4">
    <source>
        <dbReference type="ARBA" id="ARBA00022989"/>
    </source>
</evidence>
<evidence type="ECO:0000256" key="1">
    <source>
        <dbReference type="ARBA" id="ARBA00004370"/>
    </source>
</evidence>
<accession>A0ABR1ETJ2</accession>